<feature type="compositionally biased region" description="Pro residues" evidence="1">
    <location>
        <begin position="76"/>
        <end position="85"/>
    </location>
</feature>
<evidence type="ECO:0000313" key="2">
    <source>
        <dbReference type="EMBL" id="MCI3272385.1"/>
    </source>
</evidence>
<reference evidence="2" key="1">
    <citation type="submission" date="2022-03" db="EMBL/GenBank/DDBJ databases">
        <title>Streptomyces 7R015 and 7R016 isolated from Barleria lupulina in Thailand.</title>
        <authorList>
            <person name="Kanchanasin P."/>
            <person name="Phongsopitanun W."/>
            <person name="Tanasupawat S."/>
        </authorList>
    </citation>
    <scope>NUCLEOTIDE SEQUENCE</scope>
    <source>
        <strain evidence="2">7R015</strain>
    </source>
</reference>
<comment type="caution">
    <text evidence="2">The sequence shown here is derived from an EMBL/GenBank/DDBJ whole genome shotgun (WGS) entry which is preliminary data.</text>
</comment>
<evidence type="ECO:0000313" key="3">
    <source>
        <dbReference type="Proteomes" id="UP001165269"/>
    </source>
</evidence>
<accession>A0ABS9Y588</accession>
<keyword evidence="3" id="KW-1185">Reference proteome</keyword>
<evidence type="ECO:0000256" key="1">
    <source>
        <dbReference type="SAM" id="MobiDB-lite"/>
    </source>
</evidence>
<gene>
    <name evidence="2" type="ORF">MQP27_14815</name>
</gene>
<name>A0ABS9Y588_9ACTN</name>
<dbReference type="Proteomes" id="UP001165269">
    <property type="component" value="Unassembled WGS sequence"/>
</dbReference>
<proteinExistence type="predicted"/>
<dbReference type="EMBL" id="JALDAY010000004">
    <property type="protein sequence ID" value="MCI3272385.1"/>
    <property type="molecule type" value="Genomic_DNA"/>
</dbReference>
<dbReference type="RefSeq" id="WP_242765541.1">
    <property type="nucleotide sequence ID" value="NZ_JALDAY010000004.1"/>
</dbReference>
<feature type="region of interest" description="Disordered" evidence="1">
    <location>
        <begin position="1"/>
        <end position="85"/>
    </location>
</feature>
<sequence>MSTPPRAADGEAPAPGSPSLATARRGSRVAASSVLASGTGPALPDVGSADDSRFFDLSGDSPATDASSMCRRMPRMPLPNPSTEL</sequence>
<organism evidence="2 3">
    <name type="scientific">Streptomyces cylindrosporus</name>
    <dbReference type="NCBI Taxonomy" id="2927583"/>
    <lineage>
        <taxon>Bacteria</taxon>
        <taxon>Bacillati</taxon>
        <taxon>Actinomycetota</taxon>
        <taxon>Actinomycetes</taxon>
        <taxon>Kitasatosporales</taxon>
        <taxon>Streptomycetaceae</taxon>
        <taxon>Streptomyces</taxon>
    </lineage>
</organism>
<protein>
    <submittedName>
        <fullName evidence="2">Uncharacterized protein</fullName>
    </submittedName>
</protein>